<dbReference type="EMBL" id="JAUSQU010000001">
    <property type="protein sequence ID" value="MDP9842899.1"/>
    <property type="molecule type" value="Genomic_DNA"/>
</dbReference>
<keyword evidence="3" id="KW-1185">Reference proteome</keyword>
<dbReference type="InterPro" id="IPR018958">
    <property type="entry name" value="Knr4/Smi1-like_dom"/>
</dbReference>
<reference evidence="2 3" key="1">
    <citation type="submission" date="2023-07" db="EMBL/GenBank/DDBJ databases">
        <title>Sequencing the genomes of 1000 actinobacteria strains.</title>
        <authorList>
            <person name="Klenk H.-P."/>
        </authorList>
    </citation>
    <scope>NUCLEOTIDE SEQUENCE [LARGE SCALE GENOMIC DNA]</scope>
    <source>
        <strain evidence="2 3">DSM 46740</strain>
    </source>
</reference>
<protein>
    <recommendedName>
        <fullName evidence="1">Knr4/Smi1-like domain-containing protein</fullName>
    </recommendedName>
</protein>
<sequence length="220" mass="23963">MSEELSRWYRGRMVFGPFPPFEAEEAEILEREIGASLPAAYRRFLEAAGGSHLEYAIDIPAGEPDSETLGFNELYRLGRGEDGDYGYGTLLGEYRGGSSGWLAAEVPLDGLLPIARNGGGDTLFLDLSPAAHGHVHAFVHGLPGWAGPRGQGLLTKIADSFDAYLDNLLIDPDMAELTWGDVAGDDPAAPWRRTVEAWLDTGLPGWRDEPWANDRPRLPG</sequence>
<gene>
    <name evidence="2" type="ORF">J2853_002110</name>
</gene>
<feature type="domain" description="Knr4/Smi1-like" evidence="1">
    <location>
        <begin position="20"/>
        <end position="167"/>
    </location>
</feature>
<dbReference type="Gene3D" id="3.40.1580.10">
    <property type="entry name" value="SMI1/KNR4-like"/>
    <property type="match status" value="1"/>
</dbReference>
<evidence type="ECO:0000259" key="1">
    <source>
        <dbReference type="SMART" id="SM00860"/>
    </source>
</evidence>
<comment type="caution">
    <text evidence="2">The sequence shown here is derived from an EMBL/GenBank/DDBJ whole genome shotgun (WGS) entry which is preliminary data.</text>
</comment>
<name>A0ABT9Q9Z0_9ACTN</name>
<dbReference type="InterPro" id="IPR037883">
    <property type="entry name" value="Knr4/Smi1-like_sf"/>
</dbReference>
<dbReference type="SMART" id="SM00860">
    <property type="entry name" value="SMI1_KNR4"/>
    <property type="match status" value="1"/>
</dbReference>
<dbReference type="SUPFAM" id="SSF160631">
    <property type="entry name" value="SMI1/KNR4-like"/>
    <property type="match status" value="1"/>
</dbReference>
<dbReference type="Pfam" id="PF09346">
    <property type="entry name" value="SMI1_KNR4"/>
    <property type="match status" value="1"/>
</dbReference>
<evidence type="ECO:0000313" key="2">
    <source>
        <dbReference type="EMBL" id="MDP9842899.1"/>
    </source>
</evidence>
<dbReference type="Proteomes" id="UP001225356">
    <property type="component" value="Unassembled WGS sequence"/>
</dbReference>
<evidence type="ECO:0000313" key="3">
    <source>
        <dbReference type="Proteomes" id="UP001225356"/>
    </source>
</evidence>
<accession>A0ABT9Q9Z0</accession>
<organism evidence="2 3">
    <name type="scientific">Streptosporangium lutulentum</name>
    <dbReference type="NCBI Taxonomy" id="1461250"/>
    <lineage>
        <taxon>Bacteria</taxon>
        <taxon>Bacillati</taxon>
        <taxon>Actinomycetota</taxon>
        <taxon>Actinomycetes</taxon>
        <taxon>Streptosporangiales</taxon>
        <taxon>Streptosporangiaceae</taxon>
        <taxon>Streptosporangium</taxon>
    </lineage>
</organism>
<proteinExistence type="predicted"/>
<dbReference type="RefSeq" id="WP_307556766.1">
    <property type="nucleotide sequence ID" value="NZ_JAUSQU010000001.1"/>
</dbReference>